<dbReference type="EMBL" id="JH159153">
    <property type="protein sequence ID" value="EGZ22376.1"/>
    <property type="molecule type" value="Genomic_DNA"/>
</dbReference>
<evidence type="ECO:0000313" key="1">
    <source>
        <dbReference type="EMBL" id="EGZ22376.1"/>
    </source>
</evidence>
<name>G4Z6C6_PHYSP</name>
<keyword evidence="2" id="KW-1185">Reference proteome</keyword>
<organism evidence="1 2">
    <name type="scientific">Phytophthora sojae (strain P6497)</name>
    <name type="common">Soybean stem and root rot agent</name>
    <name type="synonym">Phytophthora megasperma f. sp. glycines</name>
    <dbReference type="NCBI Taxonomy" id="1094619"/>
    <lineage>
        <taxon>Eukaryota</taxon>
        <taxon>Sar</taxon>
        <taxon>Stramenopiles</taxon>
        <taxon>Oomycota</taxon>
        <taxon>Peronosporomycetes</taxon>
        <taxon>Peronosporales</taxon>
        <taxon>Peronosporaceae</taxon>
        <taxon>Phytophthora</taxon>
    </lineage>
</organism>
<dbReference type="Proteomes" id="UP000002640">
    <property type="component" value="Unassembled WGS sequence"/>
</dbReference>
<dbReference type="GeneID" id="20641773"/>
<dbReference type="AlphaFoldDB" id="G4Z6C6"/>
<accession>G4Z6C6</accession>
<proteinExistence type="predicted"/>
<protein>
    <submittedName>
        <fullName evidence="1">Uncharacterized protein</fullName>
    </submittedName>
</protein>
<dbReference type="RefSeq" id="XP_009525093.1">
    <property type="nucleotide sequence ID" value="XM_009526798.1"/>
</dbReference>
<dbReference type="InParanoid" id="G4Z6C6"/>
<dbReference type="KEGG" id="psoj:PHYSODRAFT_299709"/>
<gene>
    <name evidence="1" type="ORF">PHYSODRAFT_299709</name>
</gene>
<evidence type="ECO:0000313" key="2">
    <source>
        <dbReference type="Proteomes" id="UP000002640"/>
    </source>
</evidence>
<sequence length="469" mass="51084">MSALSESGGVVVVREDSTNIVLGLADVSTTTILSVEPNVPFRATQPILRRQLRCGKIVRVNGNGHRMWTPTFYSSTTLRTETQLHLERLTRGQPLVLYLREARCEKLVITKETLQPLAGSAAAVGSLLQYRWRRVCRRADLRPSQLVDSSGPAGTEECAVGGEYRQRYAHLQPKILTSRCGGAHVVARSCSSAAWRAVAGVVNCCLKVFFNQKRTPFAFALSTLGKTVSLDPSDSTCFPATGNVRSILRSTAARREIGSSIPKVEGPELEDRNWRSLKLQLSLLLGIISHRPPFTLLASSRRAFADLPWVCQSLARSGACSLVFDWLGALELSYCAHMESRPAWILRHSACKTGGESPARPIIAGDELNTVHVRRLQVGVQPSTRAPMPDPRVSRTQLVDILAMAAATCVGIDTRRVGLPLCVVHTLLDLLPHNANGARMSFQHRWARATSFAGGIPGGDSLHAVACCL</sequence>
<reference evidence="1 2" key="1">
    <citation type="journal article" date="2006" name="Science">
        <title>Phytophthora genome sequences uncover evolutionary origins and mechanisms of pathogenesis.</title>
        <authorList>
            <person name="Tyler B.M."/>
            <person name="Tripathy S."/>
            <person name="Zhang X."/>
            <person name="Dehal P."/>
            <person name="Jiang R.H."/>
            <person name="Aerts A."/>
            <person name="Arredondo F.D."/>
            <person name="Baxter L."/>
            <person name="Bensasson D."/>
            <person name="Beynon J.L."/>
            <person name="Chapman J."/>
            <person name="Damasceno C.M."/>
            <person name="Dorrance A.E."/>
            <person name="Dou D."/>
            <person name="Dickerman A.W."/>
            <person name="Dubchak I.L."/>
            <person name="Garbelotto M."/>
            <person name="Gijzen M."/>
            <person name="Gordon S.G."/>
            <person name="Govers F."/>
            <person name="Grunwald N.J."/>
            <person name="Huang W."/>
            <person name="Ivors K.L."/>
            <person name="Jones R.W."/>
            <person name="Kamoun S."/>
            <person name="Krampis K."/>
            <person name="Lamour K.H."/>
            <person name="Lee M.K."/>
            <person name="McDonald W.H."/>
            <person name="Medina M."/>
            <person name="Meijer H.J."/>
            <person name="Nordberg E.K."/>
            <person name="Maclean D.J."/>
            <person name="Ospina-Giraldo M.D."/>
            <person name="Morris P.F."/>
            <person name="Phuntumart V."/>
            <person name="Putnam N.H."/>
            <person name="Rash S."/>
            <person name="Rose J.K."/>
            <person name="Sakihama Y."/>
            <person name="Salamov A.A."/>
            <person name="Savidor A."/>
            <person name="Scheuring C.F."/>
            <person name="Smith B.M."/>
            <person name="Sobral B.W."/>
            <person name="Terry A."/>
            <person name="Torto-Alalibo T.A."/>
            <person name="Win J."/>
            <person name="Xu Z."/>
            <person name="Zhang H."/>
            <person name="Grigoriev I.V."/>
            <person name="Rokhsar D.S."/>
            <person name="Boore J.L."/>
        </authorList>
    </citation>
    <scope>NUCLEOTIDE SEQUENCE [LARGE SCALE GENOMIC DNA]</scope>
    <source>
        <strain evidence="1 2">P6497</strain>
    </source>
</reference>